<dbReference type="SUPFAM" id="SSF140931">
    <property type="entry name" value="Fic-like"/>
    <property type="match status" value="1"/>
</dbReference>
<organism evidence="1 2">
    <name type="scientific">Peptoniphilus indolicus</name>
    <dbReference type="NCBI Taxonomy" id="33030"/>
    <lineage>
        <taxon>Bacteria</taxon>
        <taxon>Bacillati</taxon>
        <taxon>Bacillota</taxon>
        <taxon>Tissierellia</taxon>
        <taxon>Tissierellales</taxon>
        <taxon>Peptoniphilaceae</taxon>
        <taxon>Peptoniphilus</taxon>
    </lineage>
</organism>
<evidence type="ECO:0000313" key="2">
    <source>
        <dbReference type="Proteomes" id="UP000254777"/>
    </source>
</evidence>
<dbReference type="Proteomes" id="UP000254777">
    <property type="component" value="Unassembled WGS sequence"/>
</dbReference>
<name>A0A379D9Y0_9FIRM</name>
<dbReference type="EMBL" id="UGTH01000001">
    <property type="protein sequence ID" value="SUB74717.1"/>
    <property type="molecule type" value="Genomic_DNA"/>
</dbReference>
<dbReference type="RefSeq" id="WP_004819024.1">
    <property type="nucleotide sequence ID" value="NZ_UGTH01000001.1"/>
</dbReference>
<proteinExistence type="predicted"/>
<evidence type="ECO:0008006" key="3">
    <source>
        <dbReference type="Google" id="ProtNLM"/>
    </source>
</evidence>
<accession>A0A379D9Y0</accession>
<dbReference type="Gene3D" id="1.10.3290.10">
    <property type="entry name" value="Fido-like domain"/>
    <property type="match status" value="1"/>
</dbReference>
<dbReference type="AlphaFoldDB" id="A0A379D9Y0"/>
<sequence>MKIRDEYYLEENFAVNFISEILEYEGSSFVHDEIVYVLIQKLTVGNKSLTELFELLNLEKALEFVIELAKNERNLSENLISEINRILLIDILPGGIYRTHNNIGGVDFTEIQEQMSYLLNDFLNSDEIKSADWFFENFMEIKPFNYRNLATAAIIHIFISLKLGDIPKLLSEI</sequence>
<protein>
    <recommendedName>
        <fullName evidence="3">Fido domain-containing protein</fullName>
    </recommendedName>
</protein>
<reference evidence="1 2" key="1">
    <citation type="submission" date="2018-06" db="EMBL/GenBank/DDBJ databases">
        <authorList>
            <consortium name="Pathogen Informatics"/>
            <person name="Doyle S."/>
        </authorList>
    </citation>
    <scope>NUCLEOTIDE SEQUENCE [LARGE SCALE GENOMIC DNA]</scope>
    <source>
        <strain evidence="1 2">NCTC11088</strain>
    </source>
</reference>
<dbReference type="InterPro" id="IPR036597">
    <property type="entry name" value="Fido-like_dom_sf"/>
</dbReference>
<evidence type="ECO:0000313" key="1">
    <source>
        <dbReference type="EMBL" id="SUB74717.1"/>
    </source>
</evidence>
<gene>
    <name evidence="1" type="ORF">NCTC11088_00472</name>
</gene>